<gene>
    <name evidence="4" type="ORF">EGR_05066</name>
</gene>
<evidence type="ECO:0000256" key="1">
    <source>
        <dbReference type="ARBA" id="ARBA00022603"/>
    </source>
</evidence>
<feature type="region of interest" description="Disordered" evidence="3">
    <location>
        <begin position="397"/>
        <end position="416"/>
    </location>
</feature>
<dbReference type="OMA" id="TEFCQGH"/>
<proteinExistence type="predicted"/>
<accession>W6UGJ8</accession>
<comment type="caution">
    <text evidence="4">The sequence shown here is derived from an EMBL/GenBank/DDBJ whole genome shotgun (WGS) entry which is preliminary data.</text>
</comment>
<dbReference type="InterPro" id="IPR029063">
    <property type="entry name" value="SAM-dependent_MTases_sf"/>
</dbReference>
<evidence type="ECO:0000313" key="5">
    <source>
        <dbReference type="Proteomes" id="UP000019149"/>
    </source>
</evidence>
<organism evidence="4 5">
    <name type="scientific">Echinococcus granulosus</name>
    <name type="common">Hydatid tapeworm</name>
    <dbReference type="NCBI Taxonomy" id="6210"/>
    <lineage>
        <taxon>Eukaryota</taxon>
        <taxon>Metazoa</taxon>
        <taxon>Spiralia</taxon>
        <taxon>Lophotrochozoa</taxon>
        <taxon>Platyhelminthes</taxon>
        <taxon>Cestoda</taxon>
        <taxon>Eucestoda</taxon>
        <taxon>Cyclophyllidea</taxon>
        <taxon>Taeniidae</taxon>
        <taxon>Echinococcus</taxon>
        <taxon>Echinococcus granulosus group</taxon>
    </lineage>
</organism>
<keyword evidence="5" id="KW-1185">Reference proteome</keyword>
<dbReference type="Proteomes" id="UP000019149">
    <property type="component" value="Unassembled WGS sequence"/>
</dbReference>
<dbReference type="GO" id="GO:0005634">
    <property type="term" value="C:nucleus"/>
    <property type="evidence" value="ECO:0007669"/>
    <property type="project" value="TreeGrafter"/>
</dbReference>
<name>W6UGJ8_ECHGR</name>
<dbReference type="PANTHER" id="PTHR13393:SF0">
    <property type="entry name" value="RNA N6-ADENOSINE-METHYLTRANSFERASE METTL16"/>
    <property type="match status" value="1"/>
</dbReference>
<dbReference type="Gene3D" id="3.40.50.150">
    <property type="entry name" value="Vaccinia Virus protein VP39"/>
    <property type="match status" value="1"/>
</dbReference>
<dbReference type="AlphaFoldDB" id="W6UGJ8"/>
<feature type="region of interest" description="Disordered" evidence="3">
    <location>
        <begin position="473"/>
        <end position="505"/>
    </location>
</feature>
<evidence type="ECO:0000256" key="3">
    <source>
        <dbReference type="SAM" id="MobiDB-lite"/>
    </source>
</evidence>
<feature type="region of interest" description="Disordered" evidence="3">
    <location>
        <begin position="208"/>
        <end position="227"/>
    </location>
</feature>
<keyword evidence="2" id="KW-0808">Transferase</keyword>
<dbReference type="EMBL" id="APAU02000035">
    <property type="protein sequence ID" value="EUB60068.1"/>
    <property type="molecule type" value="Genomic_DNA"/>
</dbReference>
<reference evidence="4 5" key="1">
    <citation type="journal article" date="2013" name="Nat. Genet.">
        <title>The genome of the hydatid tapeworm Echinococcus granulosus.</title>
        <authorList>
            <person name="Zheng H."/>
            <person name="Zhang W."/>
            <person name="Zhang L."/>
            <person name="Zhang Z."/>
            <person name="Li J."/>
            <person name="Lu G."/>
            <person name="Zhu Y."/>
            <person name="Wang Y."/>
            <person name="Huang Y."/>
            <person name="Liu J."/>
            <person name="Kang H."/>
            <person name="Chen J."/>
            <person name="Wang L."/>
            <person name="Chen A."/>
            <person name="Yu S."/>
            <person name="Gao Z."/>
            <person name="Jin L."/>
            <person name="Gu W."/>
            <person name="Wang Z."/>
            <person name="Zhao L."/>
            <person name="Shi B."/>
            <person name="Wen H."/>
            <person name="Lin R."/>
            <person name="Jones M.K."/>
            <person name="Brejova B."/>
            <person name="Vinar T."/>
            <person name="Zhao G."/>
            <person name="McManus D.P."/>
            <person name="Chen Z."/>
            <person name="Zhou Y."/>
            <person name="Wang S."/>
        </authorList>
    </citation>
    <scope>NUCLEOTIDE SEQUENCE [LARGE SCALE GENOMIC DNA]</scope>
</reference>
<dbReference type="GO" id="GO:0008168">
    <property type="term" value="F:methyltransferase activity"/>
    <property type="evidence" value="ECO:0007669"/>
    <property type="project" value="UniProtKB-KW"/>
</dbReference>
<dbReference type="PANTHER" id="PTHR13393">
    <property type="entry name" value="SAM-DEPENDENT METHYLTRANSFERASE"/>
    <property type="match status" value="1"/>
</dbReference>
<dbReference type="KEGG" id="egl:EGR_05066"/>
<keyword evidence="1 4" id="KW-0489">Methyltransferase</keyword>
<feature type="compositionally biased region" description="Acidic residues" evidence="3">
    <location>
        <begin position="477"/>
        <end position="498"/>
    </location>
</feature>
<dbReference type="GO" id="GO:0070475">
    <property type="term" value="P:rRNA base methylation"/>
    <property type="evidence" value="ECO:0007669"/>
    <property type="project" value="TreeGrafter"/>
</dbReference>
<dbReference type="RefSeq" id="XP_024351264.1">
    <property type="nucleotide sequence ID" value="XM_024494315.1"/>
</dbReference>
<protein>
    <submittedName>
        <fullName evidence="4">Methyltransferase</fullName>
    </submittedName>
</protein>
<dbReference type="GeneID" id="36340781"/>
<dbReference type="SUPFAM" id="SSF53335">
    <property type="entry name" value="S-adenosyl-L-methionine-dependent methyltransferases"/>
    <property type="match status" value="1"/>
</dbReference>
<evidence type="ECO:0000256" key="2">
    <source>
        <dbReference type="ARBA" id="ARBA00022679"/>
    </source>
</evidence>
<dbReference type="CTD" id="36340781"/>
<dbReference type="STRING" id="6210.W6UGJ8"/>
<dbReference type="OrthoDB" id="514248at2759"/>
<dbReference type="Pfam" id="PF05971">
    <property type="entry name" value="Methyltransf_10"/>
    <property type="match status" value="1"/>
</dbReference>
<dbReference type="InterPro" id="IPR010286">
    <property type="entry name" value="METTL16/RlmF"/>
</dbReference>
<sequence>MALNPYMHNRNPYKNKKPSFKSLVEKYPFFADVVVKDDNGKICPEFKQPKFLAALARALLLEDFDLDVEVPVDRLIPTIPLRLNYILWIEDILSVMQARNSPPVILDIGVGSCCIYPVIGAKKNGWNFIGSETDMRNYNHSLETVQKNGLSGKINLVRVNDDVSSPLKQVFEEYSATLGIDVSQIKVDVVMANPPFFEDVADSIGAESTRSLSRVPPKSASSAARQESQTVGGEVGFAKRLAEDSLVYKDNVGIFTLMLGKKRSVPAVRLIMKEMNITKTSVYEMCQGRVMRWGFAWTFISDFVFPVSDFRQKRKYNRQPLAYILPPSVSCLPKYTRKCLLEWLSSELKKLKMRVLMQKNKRILGGYHLYAEAREDTWTHARRRRREAMMYLRQQQQQQQAMDEVSQSGERKRSFPEELDSAEILKRRRLNEICDEGTAWIEELSHDLSNSDFNESELILKANFYVESQMKGYGGGSDDDDECAEGDDSGGDNVEETMEPINDEKDDKTVDRLIISVEWLGGTDREMANRTIARNRFGIIDSSAKGDVPVIYMDHLCLGVAVTGGEAKAGGTGDVGKGSQHRYQKLVPRKYTLGFGV</sequence>
<evidence type="ECO:0000313" key="4">
    <source>
        <dbReference type="EMBL" id="EUB60068.1"/>
    </source>
</evidence>